<keyword evidence="3" id="KW-0325">Glycoprotein</keyword>
<dbReference type="Gene3D" id="2.10.90.10">
    <property type="entry name" value="Cystine-knot cytokines"/>
    <property type="match status" value="1"/>
</dbReference>
<evidence type="ECO:0000313" key="6">
    <source>
        <dbReference type="EMBL" id="OQV14409.1"/>
    </source>
</evidence>
<dbReference type="EMBL" id="MTYJ01000105">
    <property type="protein sequence ID" value="OQV14409.1"/>
    <property type="molecule type" value="Genomic_DNA"/>
</dbReference>
<comment type="caution">
    <text evidence="6">The sequence shown here is derived from an EMBL/GenBank/DDBJ whole genome shotgun (WGS) entry which is preliminary data.</text>
</comment>
<proteinExistence type="predicted"/>
<evidence type="ECO:0000256" key="1">
    <source>
        <dbReference type="ARBA" id="ARBA00022729"/>
    </source>
</evidence>
<evidence type="ECO:0000256" key="2">
    <source>
        <dbReference type="ARBA" id="ARBA00023157"/>
    </source>
</evidence>
<protein>
    <recommendedName>
        <fullName evidence="5">Spaetzle domain-containing protein</fullName>
    </recommendedName>
</protein>
<dbReference type="SUPFAM" id="SSF57501">
    <property type="entry name" value="Cystine-knot cytokines"/>
    <property type="match status" value="1"/>
</dbReference>
<dbReference type="PANTHER" id="PTHR23199:SF12">
    <property type="entry name" value="NEUROTROPHIN 1-RELATED"/>
    <property type="match status" value="1"/>
</dbReference>
<evidence type="ECO:0000256" key="3">
    <source>
        <dbReference type="ARBA" id="ARBA00023180"/>
    </source>
</evidence>
<feature type="compositionally biased region" description="Basic and acidic residues" evidence="4">
    <location>
        <begin position="15"/>
        <end position="41"/>
    </location>
</feature>
<feature type="region of interest" description="Disordered" evidence="4">
    <location>
        <begin position="1"/>
        <end position="41"/>
    </location>
</feature>
<gene>
    <name evidence="6" type="ORF">BV898_11386</name>
</gene>
<feature type="compositionally biased region" description="Polar residues" evidence="4">
    <location>
        <begin position="1"/>
        <end position="14"/>
    </location>
</feature>
<reference evidence="7" key="1">
    <citation type="submission" date="2017-01" db="EMBL/GenBank/DDBJ databases">
        <title>Comparative genomics of anhydrobiosis in the tardigrade Hypsibius dujardini.</title>
        <authorList>
            <person name="Yoshida Y."/>
            <person name="Koutsovoulos G."/>
            <person name="Laetsch D."/>
            <person name="Stevens L."/>
            <person name="Kumar S."/>
            <person name="Horikawa D."/>
            <person name="Ishino K."/>
            <person name="Komine S."/>
            <person name="Tomita M."/>
            <person name="Blaxter M."/>
            <person name="Arakawa K."/>
        </authorList>
    </citation>
    <scope>NUCLEOTIDE SEQUENCE [LARGE SCALE GENOMIC DNA]</scope>
    <source>
        <strain evidence="7">Z151</strain>
    </source>
</reference>
<dbReference type="Pfam" id="PF16077">
    <property type="entry name" value="Spaetzle"/>
    <property type="match status" value="1"/>
</dbReference>
<dbReference type="PANTHER" id="PTHR23199">
    <property type="entry name" value="NEUROTROPHIN 1-RELATED"/>
    <property type="match status" value="1"/>
</dbReference>
<keyword evidence="1" id="KW-0732">Signal</keyword>
<dbReference type="GO" id="GO:0005615">
    <property type="term" value="C:extracellular space"/>
    <property type="evidence" value="ECO:0007669"/>
    <property type="project" value="UniProtKB-ARBA"/>
</dbReference>
<dbReference type="GO" id="GO:0008083">
    <property type="term" value="F:growth factor activity"/>
    <property type="evidence" value="ECO:0007669"/>
    <property type="project" value="TreeGrafter"/>
</dbReference>
<evidence type="ECO:0000259" key="5">
    <source>
        <dbReference type="Pfam" id="PF16077"/>
    </source>
</evidence>
<feature type="domain" description="Spaetzle" evidence="5">
    <location>
        <begin position="144"/>
        <end position="210"/>
    </location>
</feature>
<dbReference type="GO" id="GO:0005121">
    <property type="term" value="F:Toll binding"/>
    <property type="evidence" value="ECO:0007669"/>
    <property type="project" value="TreeGrafter"/>
</dbReference>
<dbReference type="GO" id="GO:0021556">
    <property type="term" value="P:central nervous system formation"/>
    <property type="evidence" value="ECO:0007669"/>
    <property type="project" value="TreeGrafter"/>
</dbReference>
<evidence type="ECO:0000313" key="7">
    <source>
        <dbReference type="Proteomes" id="UP000192578"/>
    </source>
</evidence>
<evidence type="ECO:0000256" key="4">
    <source>
        <dbReference type="SAM" id="MobiDB-lite"/>
    </source>
</evidence>
<dbReference type="GO" id="GO:0045087">
    <property type="term" value="P:innate immune response"/>
    <property type="evidence" value="ECO:0007669"/>
    <property type="project" value="TreeGrafter"/>
</dbReference>
<dbReference type="InterPro" id="IPR052444">
    <property type="entry name" value="Spz/Toll_ligand-like"/>
</dbReference>
<accession>A0A1W0WGT4</accession>
<dbReference type="AlphaFoldDB" id="A0A1W0WGT4"/>
<sequence>MSRPKPNSRSSNQDLADKVRNEVEKRTEFSTEQVKPADPEPVKSSEALCDFCVESIRVMSYFTGKTVGTLLVILMTSRVRGGTPTSCGSAFCERSREYPVNSAFQRSMESDPRFAALKGSVVPKVSSAMSDDDPNLPADDTQYQICKSKTDIIFPQEAQNTRGERKFIINFGPFVQGITIERCMSDSFRMSCNYIGTPPDYQSVCVQKEIENTV</sequence>
<name>A0A1W0WGT4_HYPEX</name>
<keyword evidence="7" id="KW-1185">Reference proteome</keyword>
<dbReference type="InterPro" id="IPR032104">
    <property type="entry name" value="Spaetzle"/>
</dbReference>
<dbReference type="InterPro" id="IPR029034">
    <property type="entry name" value="Cystine-knot_cytokine"/>
</dbReference>
<dbReference type="Proteomes" id="UP000192578">
    <property type="component" value="Unassembled WGS sequence"/>
</dbReference>
<organism evidence="6 7">
    <name type="scientific">Hypsibius exemplaris</name>
    <name type="common">Freshwater tardigrade</name>
    <dbReference type="NCBI Taxonomy" id="2072580"/>
    <lineage>
        <taxon>Eukaryota</taxon>
        <taxon>Metazoa</taxon>
        <taxon>Ecdysozoa</taxon>
        <taxon>Tardigrada</taxon>
        <taxon>Eutardigrada</taxon>
        <taxon>Parachela</taxon>
        <taxon>Hypsibioidea</taxon>
        <taxon>Hypsibiidae</taxon>
        <taxon>Hypsibius</taxon>
    </lineage>
</organism>
<keyword evidence="2" id="KW-1015">Disulfide bond</keyword>
<dbReference type="OrthoDB" id="6359065at2759"/>